<reference evidence="1" key="1">
    <citation type="submission" date="2020-11" db="EMBL/GenBank/DDBJ databases">
        <authorList>
            <person name="Tran Van P."/>
        </authorList>
    </citation>
    <scope>NUCLEOTIDE SEQUENCE</scope>
</reference>
<sequence>METCDISLVKQEIVELIKTEPQNENEFDNCGQSGIKTEDSNLVGDFKDTINYETHNFQTTDVKLKSPWDGFLPIKEQIKDESDTSNSVDEIVKTEIKLYDSSFGIMNSNKDHFTLLDKPEIKLEQGQATLSIIEGNVFKMACGWARGGQRLILETKPSHLFTSYLQMACSQARDGQRLT</sequence>
<proteinExistence type="predicted"/>
<gene>
    <name evidence="1" type="ORF">TMSB3V08_LOCUS9420</name>
</gene>
<organism evidence="1">
    <name type="scientific">Timema monikensis</name>
    <dbReference type="NCBI Taxonomy" id="170555"/>
    <lineage>
        <taxon>Eukaryota</taxon>
        <taxon>Metazoa</taxon>
        <taxon>Ecdysozoa</taxon>
        <taxon>Arthropoda</taxon>
        <taxon>Hexapoda</taxon>
        <taxon>Insecta</taxon>
        <taxon>Pterygota</taxon>
        <taxon>Neoptera</taxon>
        <taxon>Polyneoptera</taxon>
        <taxon>Phasmatodea</taxon>
        <taxon>Timematodea</taxon>
        <taxon>Timematoidea</taxon>
        <taxon>Timematidae</taxon>
        <taxon>Timema</taxon>
    </lineage>
</organism>
<evidence type="ECO:0000313" key="1">
    <source>
        <dbReference type="EMBL" id="CAD7432716.1"/>
    </source>
</evidence>
<accession>A0A7R9EGC1</accession>
<protein>
    <submittedName>
        <fullName evidence="1">Uncharacterized protein</fullName>
    </submittedName>
</protein>
<dbReference type="AlphaFoldDB" id="A0A7R9EGC1"/>
<dbReference type="EMBL" id="OB795821">
    <property type="protein sequence ID" value="CAD7432716.1"/>
    <property type="molecule type" value="Genomic_DNA"/>
</dbReference>
<name>A0A7R9EGC1_9NEOP</name>